<sequence>MVDDQTLAGIPAVWDWWTQQTSPVQARWMSSFGLQTEDLLVRKLEKQRHQQTNLFEMGFVCLNMREPEAFDRAWFQSDQTYFQQLHSLPDTHGRRVKLYLETLQLQRYQQNVISAVKKRHPHYRLYSPAETDAINSLFIATNARRRLLKDSLSGDLESAWESYYPIEYTYAFFQLEHLNLQGGIEKAAVEVMDHFTAYDEAVIHDFLDALPAPEMVYDGKEVFFINGANDEYGAVHANGQILVFNLFEDVSDVLKLLAHEVGHEVGYLIFGRDGYENQKNSIKEAYANLYGYPVPVDERVPWGARLSENFAEDFAWVYGDFPKWSWWEGAEKSLIQNFIETELSRTDLSDAVLIRDNVHVYADNHILTLFSGFHEDHVQVIVDPEIQLVIDGFQKGPYDLFVHVRNNVTGNLPRQPFSDNGVAMLNLGQLPEEQQRLETEGYVVYEIQIKLYHYTSLRKYHQPTIARFWVVQWAGW</sequence>
<proteinExistence type="predicted"/>
<dbReference type="AlphaFoldDB" id="A0AA45WSK6"/>
<accession>A0AA45WSK6</accession>
<gene>
    <name evidence="1" type="ORF">SAMN06296020_101106</name>
</gene>
<protein>
    <submittedName>
        <fullName evidence="1">Uncharacterized protein</fullName>
    </submittedName>
</protein>
<name>A0AA45WSK6_9CLOT</name>
<organism evidence="1 2">
    <name type="scientific">Anoxynatronum buryatiense</name>
    <dbReference type="NCBI Taxonomy" id="489973"/>
    <lineage>
        <taxon>Bacteria</taxon>
        <taxon>Bacillati</taxon>
        <taxon>Bacillota</taxon>
        <taxon>Clostridia</taxon>
        <taxon>Eubacteriales</taxon>
        <taxon>Clostridiaceae</taxon>
        <taxon>Anoxynatronum</taxon>
    </lineage>
</organism>
<dbReference type="EMBL" id="FXUF01000001">
    <property type="protein sequence ID" value="SMP38502.1"/>
    <property type="molecule type" value="Genomic_DNA"/>
</dbReference>
<dbReference type="Proteomes" id="UP001158066">
    <property type="component" value="Unassembled WGS sequence"/>
</dbReference>
<reference evidence="1" key="1">
    <citation type="submission" date="2017-05" db="EMBL/GenBank/DDBJ databases">
        <authorList>
            <person name="Varghese N."/>
            <person name="Submissions S."/>
        </authorList>
    </citation>
    <scope>NUCLEOTIDE SEQUENCE</scope>
    <source>
        <strain evidence="1">Su22</strain>
    </source>
</reference>
<evidence type="ECO:0000313" key="2">
    <source>
        <dbReference type="Proteomes" id="UP001158066"/>
    </source>
</evidence>
<comment type="caution">
    <text evidence="1">The sequence shown here is derived from an EMBL/GenBank/DDBJ whole genome shotgun (WGS) entry which is preliminary data.</text>
</comment>
<keyword evidence="2" id="KW-1185">Reference proteome</keyword>
<evidence type="ECO:0000313" key="1">
    <source>
        <dbReference type="EMBL" id="SMP38502.1"/>
    </source>
</evidence>